<dbReference type="Pfam" id="PF22936">
    <property type="entry name" value="Pol_BBD"/>
    <property type="match status" value="1"/>
</dbReference>
<evidence type="ECO:0000259" key="2">
    <source>
        <dbReference type="Pfam" id="PF13976"/>
    </source>
</evidence>
<feature type="region of interest" description="Disordered" evidence="1">
    <location>
        <begin position="232"/>
        <end position="267"/>
    </location>
</feature>
<accession>A0AA88U369</accession>
<evidence type="ECO:0000313" key="4">
    <source>
        <dbReference type="EMBL" id="KAK2969434.1"/>
    </source>
</evidence>
<proteinExistence type="predicted"/>
<dbReference type="InterPro" id="IPR025724">
    <property type="entry name" value="GAG-pre-integrase_dom"/>
</dbReference>
<keyword evidence="5" id="KW-1185">Reference proteome</keyword>
<gene>
    <name evidence="4" type="ORF">RJ640_011804</name>
</gene>
<sequence length="309" mass="34364">DLTKGFISEDNNVDDIRNTVALTGCYEKGKSQLFYFESGRLVDTGKALRWETGRYRKSSSMGTGLRRSKDSQDMPFRNDCPERKGKKKDNSKTADAGVSEDNSDGADVLSVTISSSDGGWILDTGCSYHMCPNRDWFATYCSFDGGKVLMGNDVPCKGSTVTGAAAAASSSDIDSDTTKLWHMRLGHMSERGMDVLSKQGLLGSKKTGKLDFCEHCVFGKQCRVKFSQAVHTTKDEDDGSHSTEENEEPQEQQYNIARNRPRREIRPPQKYGYADMAKEQSPNDMCLSHSYRETRVASCLAIYRDKIGI</sequence>
<evidence type="ECO:0000259" key="3">
    <source>
        <dbReference type="Pfam" id="PF22936"/>
    </source>
</evidence>
<evidence type="ECO:0008006" key="6">
    <source>
        <dbReference type="Google" id="ProtNLM"/>
    </source>
</evidence>
<name>A0AA88U369_9ASTE</name>
<evidence type="ECO:0000313" key="5">
    <source>
        <dbReference type="Proteomes" id="UP001187471"/>
    </source>
</evidence>
<feature type="non-terminal residue" evidence="4">
    <location>
        <position position="309"/>
    </location>
</feature>
<dbReference type="InterPro" id="IPR054722">
    <property type="entry name" value="PolX-like_BBD"/>
</dbReference>
<reference evidence="4" key="1">
    <citation type="submission" date="2022-12" db="EMBL/GenBank/DDBJ databases">
        <title>Draft genome assemblies for two species of Escallonia (Escalloniales).</title>
        <authorList>
            <person name="Chanderbali A."/>
            <person name="Dervinis C."/>
            <person name="Anghel I."/>
            <person name="Soltis D."/>
            <person name="Soltis P."/>
            <person name="Zapata F."/>
        </authorList>
    </citation>
    <scope>NUCLEOTIDE SEQUENCE</scope>
    <source>
        <strain evidence="4">UCBG92.1500</strain>
        <tissue evidence="4">Leaf</tissue>
    </source>
</reference>
<evidence type="ECO:0000256" key="1">
    <source>
        <dbReference type="SAM" id="MobiDB-lite"/>
    </source>
</evidence>
<organism evidence="4 5">
    <name type="scientific">Escallonia rubra</name>
    <dbReference type="NCBI Taxonomy" id="112253"/>
    <lineage>
        <taxon>Eukaryota</taxon>
        <taxon>Viridiplantae</taxon>
        <taxon>Streptophyta</taxon>
        <taxon>Embryophyta</taxon>
        <taxon>Tracheophyta</taxon>
        <taxon>Spermatophyta</taxon>
        <taxon>Magnoliopsida</taxon>
        <taxon>eudicotyledons</taxon>
        <taxon>Gunneridae</taxon>
        <taxon>Pentapetalae</taxon>
        <taxon>asterids</taxon>
        <taxon>campanulids</taxon>
        <taxon>Escalloniales</taxon>
        <taxon>Escalloniaceae</taxon>
        <taxon>Escallonia</taxon>
    </lineage>
</organism>
<dbReference type="Proteomes" id="UP001187471">
    <property type="component" value="Unassembled WGS sequence"/>
</dbReference>
<dbReference type="Pfam" id="PF13976">
    <property type="entry name" value="gag_pre-integrs"/>
    <property type="match status" value="1"/>
</dbReference>
<feature type="domain" description="GAG-pre-integrase" evidence="2">
    <location>
        <begin position="158"/>
        <end position="221"/>
    </location>
</feature>
<feature type="region of interest" description="Disordered" evidence="1">
    <location>
        <begin position="58"/>
        <end position="103"/>
    </location>
</feature>
<dbReference type="AlphaFoldDB" id="A0AA88U369"/>
<dbReference type="EMBL" id="JAVXUO010002817">
    <property type="protein sequence ID" value="KAK2969434.1"/>
    <property type="molecule type" value="Genomic_DNA"/>
</dbReference>
<feature type="compositionally biased region" description="Basic and acidic residues" evidence="1">
    <location>
        <begin position="79"/>
        <end position="92"/>
    </location>
</feature>
<comment type="caution">
    <text evidence="4">The sequence shown here is derived from an EMBL/GenBank/DDBJ whole genome shotgun (WGS) entry which is preliminary data.</text>
</comment>
<protein>
    <recommendedName>
        <fullName evidence="6">GAG-pre-integrase domain-containing protein</fullName>
    </recommendedName>
</protein>
<feature type="domain" description="Retrovirus-related Pol polyprotein from transposon TNT 1-94-like beta-barrel" evidence="3">
    <location>
        <begin position="120"/>
        <end position="157"/>
    </location>
</feature>